<feature type="region of interest" description="Disordered" evidence="1">
    <location>
        <begin position="125"/>
        <end position="157"/>
    </location>
</feature>
<dbReference type="AlphaFoldDB" id="A0A4R8SJA1"/>
<evidence type="ECO:0000313" key="5">
    <source>
        <dbReference type="Proteomes" id="UP000295685"/>
    </source>
</evidence>
<comment type="caution">
    <text evidence="2">The sequence shown here is derived from an EMBL/GenBank/DDBJ whole genome shotgun (WGS) entry which is preliminary data.</text>
</comment>
<name>A0A4R8SJA1_9MYCO</name>
<dbReference type="Proteomes" id="UP000294844">
    <property type="component" value="Unassembled WGS sequence"/>
</dbReference>
<dbReference type="EMBL" id="PECM01000010">
    <property type="protein sequence ID" value="TEA01563.1"/>
    <property type="molecule type" value="Genomic_DNA"/>
</dbReference>
<dbReference type="EMBL" id="PECK01000002">
    <property type="protein sequence ID" value="TDZ97333.1"/>
    <property type="molecule type" value="Genomic_DNA"/>
</dbReference>
<organism evidence="2 5">
    <name type="scientific">Mycobacteroides salmoniphilum</name>
    <dbReference type="NCBI Taxonomy" id="404941"/>
    <lineage>
        <taxon>Bacteria</taxon>
        <taxon>Bacillati</taxon>
        <taxon>Actinomycetota</taxon>
        <taxon>Actinomycetes</taxon>
        <taxon>Mycobacteriales</taxon>
        <taxon>Mycobacteriaceae</taxon>
        <taxon>Mycobacteroides</taxon>
    </lineage>
</organism>
<sequence length="186" mass="21139">MIALLQLNYQRYQGVLLCRYLIKILPLLRRHAIKLAVLSPTRRDFSLILQILGSSSEVCQRCIQLLNACVAIHLIHIAHAMHYLRKRILPKKSRLKASANIILQTSADLSKCHTNSRPRRRLRSWIGNADRGQHNTSRKRDQTSRCPSMHTSNHNKHSSVFDSSVVVEVYGANLAMTLCPLRIGGD</sequence>
<protein>
    <submittedName>
        <fullName evidence="2">Uncharacterized protein</fullName>
    </submittedName>
</protein>
<proteinExistence type="predicted"/>
<reference evidence="4 5" key="1">
    <citation type="journal article" date="2019" name="Sci. Rep.">
        <title>Extended insight into the Mycobacterium chelonae-abscessus complex through whole genome sequencing of Mycobacterium salmoniphilum outbreak and Mycobacterium salmoniphilum-like strains.</title>
        <authorList>
            <person name="Behra P.R.K."/>
            <person name="Das S."/>
            <person name="Pettersson B.M.F."/>
            <person name="Shirreff L."/>
            <person name="DuCote T."/>
            <person name="Jacobsson K.G."/>
            <person name="Ennis D.G."/>
            <person name="Kirsebom L.A."/>
        </authorList>
    </citation>
    <scope>NUCLEOTIDE SEQUENCE [LARGE SCALE GENOMIC DNA]</scope>
    <source>
        <strain evidence="3 4">CCUG 60883</strain>
        <strain evidence="2 5">CCUG 60885</strain>
    </source>
</reference>
<accession>A0A4R8SJA1</accession>
<evidence type="ECO:0000256" key="1">
    <source>
        <dbReference type="SAM" id="MobiDB-lite"/>
    </source>
</evidence>
<evidence type="ECO:0000313" key="4">
    <source>
        <dbReference type="Proteomes" id="UP000294844"/>
    </source>
</evidence>
<evidence type="ECO:0000313" key="2">
    <source>
        <dbReference type="EMBL" id="TDZ97333.1"/>
    </source>
</evidence>
<keyword evidence="4" id="KW-1185">Reference proteome</keyword>
<dbReference type="Proteomes" id="UP000295685">
    <property type="component" value="Unassembled WGS sequence"/>
</dbReference>
<evidence type="ECO:0000313" key="3">
    <source>
        <dbReference type="EMBL" id="TEA01563.1"/>
    </source>
</evidence>
<gene>
    <name evidence="3" type="ORF">CCUG60883_04097</name>
    <name evidence="2" type="ORF">CCUG60885_00877</name>
</gene>